<dbReference type="AlphaFoldDB" id="A0A7J6UK67"/>
<feature type="compositionally biased region" description="Basic and acidic residues" evidence="1">
    <location>
        <begin position="115"/>
        <end position="127"/>
    </location>
</feature>
<evidence type="ECO:0000313" key="3">
    <source>
        <dbReference type="Proteomes" id="UP000553632"/>
    </source>
</evidence>
<accession>A0A7J6UK67</accession>
<feature type="compositionally biased region" description="Low complexity" evidence="1">
    <location>
        <begin position="89"/>
        <end position="101"/>
    </location>
</feature>
<gene>
    <name evidence="2" type="ORF">FOZ63_030942</name>
</gene>
<keyword evidence="3" id="KW-1185">Reference proteome</keyword>
<dbReference type="Proteomes" id="UP000553632">
    <property type="component" value="Unassembled WGS sequence"/>
</dbReference>
<evidence type="ECO:0000313" key="2">
    <source>
        <dbReference type="EMBL" id="KAF4757635.1"/>
    </source>
</evidence>
<protein>
    <submittedName>
        <fullName evidence="2">Uncharacterized protein</fullName>
    </submittedName>
</protein>
<comment type="caution">
    <text evidence="2">The sequence shown here is derived from an EMBL/GenBank/DDBJ whole genome shotgun (WGS) entry which is preliminary data.</text>
</comment>
<feature type="region of interest" description="Disordered" evidence="1">
    <location>
        <begin position="72"/>
        <end position="127"/>
    </location>
</feature>
<proteinExistence type="predicted"/>
<sequence length="127" mass="13825">MAQSVKTAARRIKAGEIKDVWLGADHLLGREVMLDDGSEGKITSKEKMKDDSDPKHVYHRWFYIVTIPPSEPLGAAAAEPAPKRRRTASGRPSSASSVSSMGEGGSHKASTRVLRAKEAKEAVERKK</sequence>
<dbReference type="EMBL" id="JABANO010002427">
    <property type="protein sequence ID" value="KAF4757635.1"/>
    <property type="molecule type" value="Genomic_DNA"/>
</dbReference>
<reference evidence="2 3" key="1">
    <citation type="submission" date="2020-04" db="EMBL/GenBank/DDBJ databases">
        <title>Perkinsus olseni comparative genomics.</title>
        <authorList>
            <person name="Bogema D.R."/>
        </authorList>
    </citation>
    <scope>NUCLEOTIDE SEQUENCE [LARGE SCALE GENOMIC DNA]</scope>
    <source>
        <strain evidence="2 3">ATCC PRA-207</strain>
    </source>
</reference>
<name>A0A7J6UK67_PEROL</name>
<evidence type="ECO:0000256" key="1">
    <source>
        <dbReference type="SAM" id="MobiDB-lite"/>
    </source>
</evidence>
<organism evidence="2 3">
    <name type="scientific">Perkinsus olseni</name>
    <name type="common">Perkinsus atlanticus</name>
    <dbReference type="NCBI Taxonomy" id="32597"/>
    <lineage>
        <taxon>Eukaryota</taxon>
        <taxon>Sar</taxon>
        <taxon>Alveolata</taxon>
        <taxon>Perkinsozoa</taxon>
        <taxon>Perkinsea</taxon>
        <taxon>Perkinsida</taxon>
        <taxon>Perkinsidae</taxon>
        <taxon>Perkinsus</taxon>
    </lineage>
</organism>